<protein>
    <submittedName>
        <fullName evidence="1">Uncharacterized protein</fullName>
    </submittedName>
</protein>
<evidence type="ECO:0000313" key="2">
    <source>
        <dbReference type="Proteomes" id="UP001153954"/>
    </source>
</evidence>
<proteinExistence type="predicted"/>
<gene>
    <name evidence="1" type="ORF">EEDITHA_LOCUS3614</name>
</gene>
<name>A0AAU9TKH4_EUPED</name>
<dbReference type="EMBL" id="CAKOGL010000006">
    <property type="protein sequence ID" value="CAH2087341.1"/>
    <property type="molecule type" value="Genomic_DNA"/>
</dbReference>
<keyword evidence="2" id="KW-1185">Reference proteome</keyword>
<evidence type="ECO:0000313" key="1">
    <source>
        <dbReference type="EMBL" id="CAH2087341.1"/>
    </source>
</evidence>
<comment type="caution">
    <text evidence="1">The sequence shown here is derived from an EMBL/GenBank/DDBJ whole genome shotgun (WGS) entry which is preliminary data.</text>
</comment>
<reference evidence="1" key="1">
    <citation type="submission" date="2022-03" db="EMBL/GenBank/DDBJ databases">
        <authorList>
            <person name="Tunstrom K."/>
        </authorList>
    </citation>
    <scope>NUCLEOTIDE SEQUENCE</scope>
</reference>
<organism evidence="1 2">
    <name type="scientific">Euphydryas editha</name>
    <name type="common">Edith's checkerspot</name>
    <dbReference type="NCBI Taxonomy" id="104508"/>
    <lineage>
        <taxon>Eukaryota</taxon>
        <taxon>Metazoa</taxon>
        <taxon>Ecdysozoa</taxon>
        <taxon>Arthropoda</taxon>
        <taxon>Hexapoda</taxon>
        <taxon>Insecta</taxon>
        <taxon>Pterygota</taxon>
        <taxon>Neoptera</taxon>
        <taxon>Endopterygota</taxon>
        <taxon>Lepidoptera</taxon>
        <taxon>Glossata</taxon>
        <taxon>Ditrysia</taxon>
        <taxon>Papilionoidea</taxon>
        <taxon>Nymphalidae</taxon>
        <taxon>Nymphalinae</taxon>
        <taxon>Euphydryas</taxon>
    </lineage>
</organism>
<dbReference type="AlphaFoldDB" id="A0AAU9TKH4"/>
<dbReference type="Proteomes" id="UP001153954">
    <property type="component" value="Unassembled WGS sequence"/>
</dbReference>
<sequence length="103" mass="11053">MYCKQEQVKFEREASSSAACSASYARDLFDEFRWLGDDRSGARVAGRSARAAGSSGGGSVPGRPSRAHVRLAALARVVLCRSECSMWTAESARGETPAHLCAR</sequence>
<accession>A0AAU9TKH4</accession>